<evidence type="ECO:0000313" key="7">
    <source>
        <dbReference type="EMBL" id="QCD41221.1"/>
    </source>
</evidence>
<feature type="transmembrane region" description="Helical" evidence="6">
    <location>
        <begin position="283"/>
        <end position="299"/>
    </location>
</feature>
<evidence type="ECO:0000256" key="1">
    <source>
        <dbReference type="ARBA" id="ARBA00004429"/>
    </source>
</evidence>
<dbReference type="KEGG" id="ddb:E7747_02190"/>
<dbReference type="EMBL" id="CP039396">
    <property type="protein sequence ID" value="QCD41221.1"/>
    <property type="molecule type" value="Genomic_DNA"/>
</dbReference>
<feature type="transmembrane region" description="Helical" evidence="6">
    <location>
        <begin position="121"/>
        <end position="144"/>
    </location>
</feature>
<dbReference type="PANTHER" id="PTHR43702:SF3">
    <property type="entry name" value="PROTEIN TSGA"/>
    <property type="match status" value="1"/>
</dbReference>
<name>A0A4P7W055_9BACT</name>
<dbReference type="AlphaFoldDB" id="A0A4P7W055"/>
<organism evidence="7 8">
    <name type="scientific">Duncaniella dubosii</name>
    <dbReference type="NCBI Taxonomy" id="2518971"/>
    <lineage>
        <taxon>Bacteria</taxon>
        <taxon>Pseudomonadati</taxon>
        <taxon>Bacteroidota</taxon>
        <taxon>Bacteroidia</taxon>
        <taxon>Bacteroidales</taxon>
        <taxon>Muribaculaceae</taxon>
        <taxon>Duncaniella</taxon>
    </lineage>
</organism>
<dbReference type="Gene3D" id="1.20.1250.20">
    <property type="entry name" value="MFS general substrate transporter like domains"/>
    <property type="match status" value="2"/>
</dbReference>
<dbReference type="GO" id="GO:0022857">
    <property type="term" value="F:transmembrane transporter activity"/>
    <property type="evidence" value="ECO:0007669"/>
    <property type="project" value="InterPro"/>
</dbReference>
<dbReference type="GO" id="GO:0005886">
    <property type="term" value="C:plasma membrane"/>
    <property type="evidence" value="ECO:0007669"/>
    <property type="project" value="UniProtKB-SubCell"/>
</dbReference>
<feature type="transmembrane region" description="Helical" evidence="6">
    <location>
        <begin position="203"/>
        <end position="223"/>
    </location>
</feature>
<feature type="transmembrane region" description="Helical" evidence="6">
    <location>
        <begin position="79"/>
        <end position="101"/>
    </location>
</feature>
<proteinExistence type="predicted"/>
<feature type="transmembrane region" description="Helical" evidence="6">
    <location>
        <begin position="358"/>
        <end position="382"/>
    </location>
</feature>
<feature type="transmembrane region" description="Helical" evidence="6">
    <location>
        <begin position="165"/>
        <end position="191"/>
    </location>
</feature>
<keyword evidence="5 6" id="KW-0472">Membrane</keyword>
<dbReference type="InterPro" id="IPR011701">
    <property type="entry name" value="MFS"/>
</dbReference>
<keyword evidence="8" id="KW-1185">Reference proteome</keyword>
<evidence type="ECO:0000256" key="2">
    <source>
        <dbReference type="ARBA" id="ARBA00022475"/>
    </source>
</evidence>
<feature type="transmembrane region" description="Helical" evidence="6">
    <location>
        <begin position="418"/>
        <end position="437"/>
    </location>
</feature>
<sequence length="459" mass="48789">METTPKNNARIVAIVVMFFIYAMISFVTNLAAPIGTIWGYQFEGNSVLGMMGNMMNFLAYLFMGIPAGNMLVRIGYKKTALWALAVGVVGLFVQFLSSIVGTETVVTTFSSTNAEGIATSFPITLNFFIYLLGAFICGFCVCMLNTVVNPMLNLLGGGGNRGNQLLQFGGALNSLSGTLTPLFVGMLIGVLSKQTQIGAVNPLLFLGIGIFAVAFIILSFVSIPEPNLSNGRKIKYSHSPWNFRHTVLGVIGIFFYVGIEIGIPGTLNFYLADQSANGAGVEGQASAIAGAIVAVYWLFMLVGRTLSGFISGSVSSRSQLIAVSSTAIILIILAIFIPKTTTFPVPEFLYEGGAQVPVSAFLLILCGLCTSIMWGGIFNLAVEGLGKYTAQASGIFMMMVVGGVMPLIQNAIAKASGYMTSYWLVVAMLAYLLYYGLIGSKNVNTAIPVSEDTPDALDL</sequence>
<feature type="transmembrane region" description="Helical" evidence="6">
    <location>
        <begin position="12"/>
        <end position="34"/>
    </location>
</feature>
<feature type="transmembrane region" description="Helical" evidence="6">
    <location>
        <begin position="394"/>
        <end position="412"/>
    </location>
</feature>
<dbReference type="InterPro" id="IPR036259">
    <property type="entry name" value="MFS_trans_sf"/>
</dbReference>
<dbReference type="RefSeq" id="WP_136413861.1">
    <property type="nucleotide sequence ID" value="NZ_CP039396.1"/>
</dbReference>
<keyword evidence="3 6" id="KW-0812">Transmembrane</keyword>
<dbReference type="InterPro" id="IPR050375">
    <property type="entry name" value="MFS_TsgA-like"/>
</dbReference>
<evidence type="ECO:0000256" key="5">
    <source>
        <dbReference type="ARBA" id="ARBA00023136"/>
    </source>
</evidence>
<dbReference type="SUPFAM" id="SSF103473">
    <property type="entry name" value="MFS general substrate transporter"/>
    <property type="match status" value="1"/>
</dbReference>
<protein>
    <submittedName>
        <fullName evidence="7">MFS transporter</fullName>
    </submittedName>
</protein>
<evidence type="ECO:0000256" key="4">
    <source>
        <dbReference type="ARBA" id="ARBA00022989"/>
    </source>
</evidence>
<dbReference type="PANTHER" id="PTHR43702">
    <property type="entry name" value="L-FUCOSE-PROTON SYMPORTER"/>
    <property type="match status" value="1"/>
</dbReference>
<gene>
    <name evidence="7" type="ORF">E7747_02190</name>
</gene>
<comment type="subcellular location">
    <subcellularLocation>
        <location evidence="1">Cell inner membrane</location>
        <topology evidence="1">Multi-pass membrane protein</topology>
    </subcellularLocation>
</comment>
<evidence type="ECO:0000256" key="6">
    <source>
        <dbReference type="SAM" id="Phobius"/>
    </source>
</evidence>
<keyword evidence="2" id="KW-1003">Cell membrane</keyword>
<evidence type="ECO:0000256" key="3">
    <source>
        <dbReference type="ARBA" id="ARBA00022692"/>
    </source>
</evidence>
<evidence type="ECO:0000313" key="8">
    <source>
        <dbReference type="Proteomes" id="UP000297149"/>
    </source>
</evidence>
<reference evidence="8" key="1">
    <citation type="submission" date="2019-02" db="EMBL/GenBank/DDBJ databases">
        <title>Isolation and identification of novel species under the genus Muribaculum.</title>
        <authorList>
            <person name="Miyake S."/>
            <person name="Ding Y."/>
            <person name="Low A."/>
            <person name="Soh M."/>
            <person name="Seedorf H."/>
        </authorList>
    </citation>
    <scope>NUCLEOTIDE SEQUENCE [LARGE SCALE GENOMIC DNA]</scope>
    <source>
        <strain evidence="8">H5</strain>
    </source>
</reference>
<feature type="transmembrane region" description="Helical" evidence="6">
    <location>
        <begin position="320"/>
        <end position="338"/>
    </location>
</feature>
<feature type="transmembrane region" description="Helical" evidence="6">
    <location>
        <begin position="54"/>
        <end position="72"/>
    </location>
</feature>
<dbReference type="Proteomes" id="UP000297149">
    <property type="component" value="Chromosome"/>
</dbReference>
<feature type="transmembrane region" description="Helical" evidence="6">
    <location>
        <begin position="243"/>
        <end position="263"/>
    </location>
</feature>
<dbReference type="Pfam" id="PF07690">
    <property type="entry name" value="MFS_1"/>
    <property type="match status" value="1"/>
</dbReference>
<keyword evidence="4 6" id="KW-1133">Transmembrane helix</keyword>
<accession>A0A4P7W055</accession>